<accession>A0ACC3D7G6</accession>
<comment type="caution">
    <text evidence="1">The sequence shown here is derived from an EMBL/GenBank/DDBJ whole genome shotgun (WGS) entry which is preliminary data.</text>
</comment>
<dbReference type="EMBL" id="JAWDJW010007117">
    <property type="protein sequence ID" value="KAK3062805.1"/>
    <property type="molecule type" value="Genomic_DNA"/>
</dbReference>
<reference evidence="1" key="1">
    <citation type="submission" date="2024-09" db="EMBL/GenBank/DDBJ databases">
        <title>Black Yeasts Isolated from many extreme environments.</title>
        <authorList>
            <person name="Coleine C."/>
            <person name="Stajich J.E."/>
            <person name="Selbmann L."/>
        </authorList>
    </citation>
    <scope>NUCLEOTIDE SEQUENCE</scope>
    <source>
        <strain evidence="1">CCFEE 5737</strain>
    </source>
</reference>
<proteinExistence type="predicted"/>
<evidence type="ECO:0000313" key="1">
    <source>
        <dbReference type="EMBL" id="KAK3062805.1"/>
    </source>
</evidence>
<dbReference type="Proteomes" id="UP001186974">
    <property type="component" value="Unassembled WGS sequence"/>
</dbReference>
<gene>
    <name evidence="1" type="ORF">LTS18_003321</name>
</gene>
<protein>
    <submittedName>
        <fullName evidence="1">Uncharacterized protein</fullName>
    </submittedName>
</protein>
<keyword evidence="2" id="KW-1185">Reference proteome</keyword>
<evidence type="ECO:0000313" key="2">
    <source>
        <dbReference type="Proteomes" id="UP001186974"/>
    </source>
</evidence>
<name>A0ACC3D7G6_9PEZI</name>
<feature type="non-terminal residue" evidence="1">
    <location>
        <position position="357"/>
    </location>
</feature>
<organism evidence="1 2">
    <name type="scientific">Coniosporium uncinatum</name>
    <dbReference type="NCBI Taxonomy" id="93489"/>
    <lineage>
        <taxon>Eukaryota</taxon>
        <taxon>Fungi</taxon>
        <taxon>Dikarya</taxon>
        <taxon>Ascomycota</taxon>
        <taxon>Pezizomycotina</taxon>
        <taxon>Dothideomycetes</taxon>
        <taxon>Dothideomycetes incertae sedis</taxon>
        <taxon>Coniosporium</taxon>
    </lineage>
</organism>
<sequence length="357" mass="38981">MVISSCASLTLKFPEQFFRGRSGNFDLWDAKQDLPPAYRVEPASSEDVRVLLEAVKEAQCHFAIKSGVHARFAGASNAEGGVNIDMVRLNEIRLSSDKKSVTIGAGNRWMEVYRALEAEGLTVIGGRVADVGVGGLLLGGQKTPNASGISFYPGRHGLACDSILSHEVVLPSGAIATASEDERPDLFKALKGAGSSNFGIVTSFTLETIPLPNNDGLWIDYRTYSWDKVPALKKARTERMTSGVEEDVDFGGFDIFVHVGIYNMTLAITNHIHTSHLSISEYSDIFKQYGDIETLPDAASERIMPMSNITQEITALNPHGLRNTYATFTYKQIEPLEEEFIAIFEEGIEKIKGVAGI</sequence>